<dbReference type="Proteomes" id="UP000247810">
    <property type="component" value="Unassembled WGS sequence"/>
</dbReference>
<protein>
    <submittedName>
        <fullName evidence="1">Uncharacterized protein</fullName>
    </submittedName>
</protein>
<evidence type="ECO:0000313" key="1">
    <source>
        <dbReference type="EMBL" id="PYH90593.1"/>
    </source>
</evidence>
<sequence length="77" mass="8670">MSLCLSTIFHFNCITSSWPCFNCTMISFGMASCFLRLTVKPYLIIRSVVMLTLRFTVSCEMAVGEGQQFPVYSPPCL</sequence>
<dbReference type="EMBL" id="KZ825977">
    <property type="protein sequence ID" value="PYH90593.1"/>
    <property type="molecule type" value="Genomic_DNA"/>
</dbReference>
<dbReference type="AlphaFoldDB" id="A0A319DHH4"/>
<dbReference type="VEuPathDB" id="FungiDB:BO71DRAFT_72748"/>
<organism evidence="1 2">
    <name type="scientific">Aspergillus ellipticus CBS 707.79</name>
    <dbReference type="NCBI Taxonomy" id="1448320"/>
    <lineage>
        <taxon>Eukaryota</taxon>
        <taxon>Fungi</taxon>
        <taxon>Dikarya</taxon>
        <taxon>Ascomycota</taxon>
        <taxon>Pezizomycotina</taxon>
        <taxon>Eurotiomycetes</taxon>
        <taxon>Eurotiomycetidae</taxon>
        <taxon>Eurotiales</taxon>
        <taxon>Aspergillaceae</taxon>
        <taxon>Aspergillus</taxon>
        <taxon>Aspergillus subgen. Circumdati</taxon>
    </lineage>
</organism>
<name>A0A319DHH4_9EURO</name>
<keyword evidence="2" id="KW-1185">Reference proteome</keyword>
<gene>
    <name evidence="1" type="ORF">BO71DRAFT_72748</name>
</gene>
<accession>A0A319DHH4</accession>
<reference evidence="1 2" key="1">
    <citation type="submission" date="2018-02" db="EMBL/GenBank/DDBJ databases">
        <title>The genomes of Aspergillus section Nigri reveals drivers in fungal speciation.</title>
        <authorList>
            <consortium name="DOE Joint Genome Institute"/>
            <person name="Vesth T.C."/>
            <person name="Nybo J."/>
            <person name="Theobald S."/>
            <person name="Brandl J."/>
            <person name="Frisvad J.C."/>
            <person name="Nielsen K.F."/>
            <person name="Lyhne E.K."/>
            <person name="Kogle M.E."/>
            <person name="Kuo A."/>
            <person name="Riley R."/>
            <person name="Clum A."/>
            <person name="Nolan M."/>
            <person name="Lipzen A."/>
            <person name="Salamov A."/>
            <person name="Henrissat B."/>
            <person name="Wiebenga A."/>
            <person name="De vries R.P."/>
            <person name="Grigoriev I.V."/>
            <person name="Mortensen U.H."/>
            <person name="Andersen M.R."/>
            <person name="Baker S.E."/>
        </authorList>
    </citation>
    <scope>NUCLEOTIDE SEQUENCE [LARGE SCALE GENOMIC DNA]</scope>
    <source>
        <strain evidence="1 2">CBS 707.79</strain>
    </source>
</reference>
<evidence type="ECO:0000313" key="2">
    <source>
        <dbReference type="Proteomes" id="UP000247810"/>
    </source>
</evidence>
<proteinExistence type="predicted"/>